<reference evidence="1" key="1">
    <citation type="submission" date="2021-06" db="EMBL/GenBank/DDBJ databases">
        <authorList>
            <person name="Kallberg Y."/>
            <person name="Tangrot J."/>
            <person name="Rosling A."/>
        </authorList>
    </citation>
    <scope>NUCLEOTIDE SEQUENCE</scope>
    <source>
        <strain evidence="1">IA702</strain>
    </source>
</reference>
<dbReference type="AlphaFoldDB" id="A0A9N9B0G2"/>
<dbReference type="OrthoDB" id="2370938at2759"/>
<dbReference type="Proteomes" id="UP000789572">
    <property type="component" value="Unassembled WGS sequence"/>
</dbReference>
<feature type="non-terminal residue" evidence="1">
    <location>
        <position position="1"/>
    </location>
</feature>
<evidence type="ECO:0000313" key="2">
    <source>
        <dbReference type="Proteomes" id="UP000789572"/>
    </source>
</evidence>
<name>A0A9N9B0G2_9GLOM</name>
<gene>
    <name evidence="1" type="ORF">POCULU_LOCUS4834</name>
</gene>
<dbReference type="EMBL" id="CAJVPJ010000664">
    <property type="protein sequence ID" value="CAG8547174.1"/>
    <property type="molecule type" value="Genomic_DNA"/>
</dbReference>
<evidence type="ECO:0000313" key="1">
    <source>
        <dbReference type="EMBL" id="CAG8547174.1"/>
    </source>
</evidence>
<keyword evidence="2" id="KW-1185">Reference proteome</keyword>
<accession>A0A9N9B0G2</accession>
<proteinExistence type="predicted"/>
<comment type="caution">
    <text evidence="1">The sequence shown here is derived from an EMBL/GenBank/DDBJ whole genome shotgun (WGS) entry which is preliminary data.</text>
</comment>
<sequence>IIGTETLTPGKLKRLGHLLDRKANTVNVNYQVQSPHSIHIRWQIYQGQLSPLRADYEISTSRGEFTIYDRDVSIWCTVDVPFMVSVCEQLGRPKAFRPGGFLAIKCFTKSDNIIHLLDFEIIDGYLVNYIFSVTPITPENFRITETVMGIQFVTLKEIVARKFSVSGVVVSDNIYVCREDLNNTYSYKKTLLFNQLHTKTVLFVGEDCLDSAIDKGADIKVLGFQCIDYKIDFYVMDLIKDIYVMAHIGQTIIPASCSHLLMRWKCSARSNYYKEQTSVWPGKQLAESATHTLRNQSAKSRLVKAENREIQKRRYNFDVYPGGSRHPRNAQNHENRIIHNKVPGVLVLVTGINDFQPVIWDAVQLE</sequence>
<protein>
    <submittedName>
        <fullName evidence="1">10267_t:CDS:1</fullName>
    </submittedName>
</protein>
<organism evidence="1 2">
    <name type="scientific">Paraglomus occultum</name>
    <dbReference type="NCBI Taxonomy" id="144539"/>
    <lineage>
        <taxon>Eukaryota</taxon>
        <taxon>Fungi</taxon>
        <taxon>Fungi incertae sedis</taxon>
        <taxon>Mucoromycota</taxon>
        <taxon>Glomeromycotina</taxon>
        <taxon>Glomeromycetes</taxon>
        <taxon>Paraglomerales</taxon>
        <taxon>Paraglomeraceae</taxon>
        <taxon>Paraglomus</taxon>
    </lineage>
</organism>